<feature type="domain" description="Phlebovirus glycoprotein G2 fusion" evidence="1">
    <location>
        <begin position="2"/>
        <end position="256"/>
    </location>
</feature>
<organism evidence="2 3">
    <name type="scientific">Acrobeloides nanus</name>
    <dbReference type="NCBI Taxonomy" id="290746"/>
    <lineage>
        <taxon>Eukaryota</taxon>
        <taxon>Metazoa</taxon>
        <taxon>Ecdysozoa</taxon>
        <taxon>Nematoda</taxon>
        <taxon>Chromadorea</taxon>
        <taxon>Rhabditida</taxon>
        <taxon>Tylenchina</taxon>
        <taxon>Cephalobomorpha</taxon>
        <taxon>Cephaloboidea</taxon>
        <taxon>Cephalobidae</taxon>
        <taxon>Acrobeloides</taxon>
    </lineage>
</organism>
<dbReference type="AlphaFoldDB" id="A0A914EMZ4"/>
<accession>A0A914EMZ4</accession>
<keyword evidence="2" id="KW-1185">Reference proteome</keyword>
<reference evidence="3" key="1">
    <citation type="submission" date="2022-11" db="UniProtKB">
        <authorList>
            <consortium name="WormBaseParasite"/>
        </authorList>
    </citation>
    <scope>IDENTIFICATION</scope>
</reference>
<dbReference type="InterPro" id="IPR009878">
    <property type="entry name" value="Phlebovirus_G2_fusion"/>
</dbReference>
<protein>
    <submittedName>
        <fullName evidence="3">Phlebovirus glycoprotein G2 fusion domain-containing protein</fullName>
    </submittedName>
</protein>
<proteinExistence type="predicted"/>
<name>A0A914EMZ4_9BILA</name>
<dbReference type="Proteomes" id="UP000887540">
    <property type="component" value="Unplaced"/>
</dbReference>
<dbReference type="Pfam" id="PF07245">
    <property type="entry name" value="Phlebovirus_G2"/>
    <property type="match status" value="1"/>
</dbReference>
<evidence type="ECO:0000313" key="3">
    <source>
        <dbReference type="WBParaSite" id="ACRNAN_scaffold9638.g20370.t1"/>
    </source>
</evidence>
<sequence>MLTAEEHSCRLLSNNGTLACTIDQSAILSVLPRGQEICLLITYKNLTYGYINLRFHHLASTCNAKLEYYTRSYSIRTASSKRCWKAGSCSGDYCDKVGPNTQIPELESFKNYTGHSSCYSSGGGLYHSCFWSHTACLFSRIYAIPLTDDVSSVTSCPTWDIRVHLGISIVINDHQEDGHIKLRPGLTSSFNKIRATLISNSIPPTPLLGKKFLSDGTRIVVVEASAAGSPIVGQIGDLQCRNKEAASRMDCYFPRSVKSLL</sequence>
<evidence type="ECO:0000259" key="1">
    <source>
        <dbReference type="Pfam" id="PF07245"/>
    </source>
</evidence>
<dbReference type="Gene3D" id="2.60.98.50">
    <property type="match status" value="1"/>
</dbReference>
<evidence type="ECO:0000313" key="2">
    <source>
        <dbReference type="Proteomes" id="UP000887540"/>
    </source>
</evidence>
<dbReference type="WBParaSite" id="ACRNAN_scaffold9638.g20370.t1">
    <property type="protein sequence ID" value="ACRNAN_scaffold9638.g20370.t1"/>
    <property type="gene ID" value="ACRNAN_scaffold9638.g20370"/>
</dbReference>